<accession>A0A419V7Z0</accession>
<sequence>MEELLQKVTTFFENYVLPPFKITSVINHDEGWDVEVEVIEESEYMKKYAKDQLLGVYEAKLDKNKEVVSFQRVSLRPRSTPLDKAEGR</sequence>
<evidence type="ECO:0000313" key="2">
    <source>
        <dbReference type="Proteomes" id="UP000285120"/>
    </source>
</evidence>
<dbReference type="Pfam" id="PF05800">
    <property type="entry name" value="GvpO"/>
    <property type="match status" value="1"/>
</dbReference>
<dbReference type="EMBL" id="RAPK01000006">
    <property type="protein sequence ID" value="RKD76236.1"/>
    <property type="molecule type" value="Genomic_DNA"/>
</dbReference>
<organism evidence="1 2">
    <name type="scientific">Sinobaca qinghaiensis</name>
    <dbReference type="NCBI Taxonomy" id="342944"/>
    <lineage>
        <taxon>Bacteria</taxon>
        <taxon>Bacillati</taxon>
        <taxon>Bacillota</taxon>
        <taxon>Bacilli</taxon>
        <taxon>Bacillales</taxon>
        <taxon>Sporolactobacillaceae</taxon>
        <taxon>Sinobaca</taxon>
    </lineage>
</organism>
<name>A0A419V7Z0_9BACL</name>
<gene>
    <name evidence="1" type="ORF">ATL39_0451</name>
</gene>
<comment type="caution">
    <text evidence="1">The sequence shown here is derived from an EMBL/GenBank/DDBJ whole genome shotgun (WGS) entry which is preliminary data.</text>
</comment>
<dbReference type="RefSeq" id="WP_342768742.1">
    <property type="nucleotide sequence ID" value="NZ_RAPK01000006.1"/>
</dbReference>
<proteinExistence type="predicted"/>
<protein>
    <submittedName>
        <fullName evidence="1">Gas vesicle protein GvpO</fullName>
    </submittedName>
</protein>
<keyword evidence="2" id="KW-1185">Reference proteome</keyword>
<evidence type="ECO:0000313" key="1">
    <source>
        <dbReference type="EMBL" id="RKD76236.1"/>
    </source>
</evidence>
<dbReference type="GO" id="GO:0031412">
    <property type="term" value="P:gas vesicle organization"/>
    <property type="evidence" value="ECO:0007669"/>
    <property type="project" value="InterPro"/>
</dbReference>
<dbReference type="AlphaFoldDB" id="A0A419V7Z0"/>
<dbReference type="InterPro" id="IPR008634">
    <property type="entry name" value="Gas-vesicle_GvpO"/>
</dbReference>
<dbReference type="Proteomes" id="UP000285120">
    <property type="component" value="Unassembled WGS sequence"/>
</dbReference>
<reference evidence="1 2" key="1">
    <citation type="submission" date="2018-09" db="EMBL/GenBank/DDBJ databases">
        <title>Genomic Encyclopedia of Archaeal and Bacterial Type Strains, Phase II (KMG-II): from individual species to whole genera.</title>
        <authorList>
            <person name="Goeker M."/>
        </authorList>
    </citation>
    <scope>NUCLEOTIDE SEQUENCE [LARGE SCALE GENOMIC DNA]</scope>
    <source>
        <strain evidence="1 2">DSM 17008</strain>
    </source>
</reference>